<dbReference type="Gene3D" id="1.10.357.10">
    <property type="entry name" value="Tetracycline Repressor, domain 2"/>
    <property type="match status" value="1"/>
</dbReference>
<dbReference type="SUPFAM" id="SSF48498">
    <property type="entry name" value="Tetracyclin repressor-like, C-terminal domain"/>
    <property type="match status" value="1"/>
</dbReference>
<comment type="caution">
    <text evidence="2">The sequence shown here is derived from an EMBL/GenBank/DDBJ whole genome shotgun (WGS) entry which is preliminary data.</text>
</comment>
<keyword evidence="3" id="KW-1185">Reference proteome</keyword>
<dbReference type="Proteomes" id="UP001157126">
    <property type="component" value="Unassembled WGS sequence"/>
</dbReference>
<dbReference type="Pfam" id="PF17932">
    <property type="entry name" value="TetR_C_24"/>
    <property type="match status" value="1"/>
</dbReference>
<proteinExistence type="predicted"/>
<dbReference type="EMBL" id="BSUO01000001">
    <property type="protein sequence ID" value="GMA39187.1"/>
    <property type="molecule type" value="Genomic_DNA"/>
</dbReference>
<reference evidence="3" key="1">
    <citation type="journal article" date="2019" name="Int. J. Syst. Evol. Microbiol.">
        <title>The Global Catalogue of Microorganisms (GCM) 10K type strain sequencing project: providing services to taxonomists for standard genome sequencing and annotation.</title>
        <authorList>
            <consortium name="The Broad Institute Genomics Platform"/>
            <consortium name="The Broad Institute Genome Sequencing Center for Infectious Disease"/>
            <person name="Wu L."/>
            <person name="Ma J."/>
        </authorList>
    </citation>
    <scope>NUCLEOTIDE SEQUENCE [LARGE SCALE GENOMIC DNA]</scope>
    <source>
        <strain evidence="3">NBRC 113072</strain>
    </source>
</reference>
<sequence>MRFEAFIREMVQILIDYQPFVRLLLRLRGNSPAELRALTRRREFDARMSAIVLQAQLAGLIRDDLDPTVVARLLFGAMNSTVDWFRPSGRVSPDELTEALLALVFHGVAAPATGA</sequence>
<evidence type="ECO:0000259" key="1">
    <source>
        <dbReference type="Pfam" id="PF17932"/>
    </source>
</evidence>
<dbReference type="InterPro" id="IPR041490">
    <property type="entry name" value="KstR2_TetR_C"/>
</dbReference>
<organism evidence="2 3">
    <name type="scientific">Mobilicoccus caccae</name>
    <dbReference type="NCBI Taxonomy" id="1859295"/>
    <lineage>
        <taxon>Bacteria</taxon>
        <taxon>Bacillati</taxon>
        <taxon>Actinomycetota</taxon>
        <taxon>Actinomycetes</taxon>
        <taxon>Micrococcales</taxon>
        <taxon>Dermatophilaceae</taxon>
        <taxon>Mobilicoccus</taxon>
    </lineage>
</organism>
<evidence type="ECO:0000313" key="2">
    <source>
        <dbReference type="EMBL" id="GMA39187.1"/>
    </source>
</evidence>
<feature type="domain" description="HTH-type transcriptional repressor KstR2 C-terminal" evidence="1">
    <location>
        <begin position="2"/>
        <end position="108"/>
    </location>
</feature>
<evidence type="ECO:0000313" key="3">
    <source>
        <dbReference type="Proteomes" id="UP001157126"/>
    </source>
</evidence>
<accession>A0ABQ6IR35</accession>
<dbReference type="InterPro" id="IPR036271">
    <property type="entry name" value="Tet_transcr_reg_TetR-rel_C_sf"/>
</dbReference>
<protein>
    <recommendedName>
        <fullName evidence="1">HTH-type transcriptional repressor KstR2 C-terminal domain-containing protein</fullName>
    </recommendedName>
</protein>
<gene>
    <name evidence="2" type="ORF">GCM10025883_12320</name>
</gene>
<name>A0ABQ6IR35_9MICO</name>